<feature type="chain" id="PRO_5039905299" description="Secreted protein" evidence="1">
    <location>
        <begin position="17"/>
        <end position="134"/>
    </location>
</feature>
<protein>
    <recommendedName>
        <fullName evidence="4">Secreted protein</fullName>
    </recommendedName>
</protein>
<dbReference type="OMA" id="VRQPFIR"/>
<keyword evidence="3" id="KW-1185">Reference proteome</keyword>
<comment type="caution">
    <text evidence="2">The sequence shown here is derived from an EMBL/GenBank/DDBJ whole genome shotgun (WGS) entry which is preliminary data.</text>
</comment>
<proteinExistence type="predicted"/>
<reference evidence="2" key="2">
    <citation type="submission" date="2021-09" db="EMBL/GenBank/DDBJ databases">
        <authorList>
            <person name="Jia N."/>
            <person name="Wang J."/>
            <person name="Shi W."/>
            <person name="Du L."/>
            <person name="Sun Y."/>
            <person name="Zhan W."/>
            <person name="Jiang J."/>
            <person name="Wang Q."/>
            <person name="Zhang B."/>
            <person name="Ji P."/>
            <person name="Sakyi L.B."/>
            <person name="Cui X."/>
            <person name="Yuan T."/>
            <person name="Jiang B."/>
            <person name="Yang W."/>
            <person name="Lam T.T.-Y."/>
            <person name="Chang Q."/>
            <person name="Ding S."/>
            <person name="Wang X."/>
            <person name="Zhu J."/>
            <person name="Ruan X."/>
            <person name="Zhao L."/>
            <person name="Wei J."/>
            <person name="Que T."/>
            <person name="Du C."/>
            <person name="Cheng J."/>
            <person name="Dai P."/>
            <person name="Han X."/>
            <person name="Huang E."/>
            <person name="Gao Y."/>
            <person name="Liu J."/>
            <person name="Shao H."/>
            <person name="Ye R."/>
            <person name="Li L."/>
            <person name="Wei W."/>
            <person name="Wang X."/>
            <person name="Wang C."/>
            <person name="Huo Q."/>
            <person name="Li W."/>
            <person name="Guo W."/>
            <person name="Chen H."/>
            <person name="Chen S."/>
            <person name="Zhou L."/>
            <person name="Zhou L."/>
            <person name="Ni X."/>
            <person name="Tian J."/>
            <person name="Zhou Y."/>
            <person name="Sheng Y."/>
            <person name="Liu T."/>
            <person name="Pan Y."/>
            <person name="Xia L."/>
            <person name="Li J."/>
            <person name="Zhao F."/>
            <person name="Cao W."/>
        </authorList>
    </citation>
    <scope>NUCLEOTIDE SEQUENCE</scope>
    <source>
        <strain evidence="2">Rmic-2018</strain>
        <tissue evidence="2">Larvae</tissue>
    </source>
</reference>
<accession>A0A9J6DB58</accession>
<evidence type="ECO:0000313" key="2">
    <source>
        <dbReference type="EMBL" id="KAH8019062.1"/>
    </source>
</evidence>
<dbReference type="VEuPathDB" id="VectorBase:LOC119175525"/>
<reference evidence="2" key="1">
    <citation type="journal article" date="2020" name="Cell">
        <title>Large-Scale Comparative Analyses of Tick Genomes Elucidate Their Genetic Diversity and Vector Capacities.</title>
        <authorList>
            <consortium name="Tick Genome and Microbiome Consortium (TIGMIC)"/>
            <person name="Jia N."/>
            <person name="Wang J."/>
            <person name="Shi W."/>
            <person name="Du L."/>
            <person name="Sun Y."/>
            <person name="Zhan W."/>
            <person name="Jiang J.F."/>
            <person name="Wang Q."/>
            <person name="Zhang B."/>
            <person name="Ji P."/>
            <person name="Bell-Sakyi L."/>
            <person name="Cui X.M."/>
            <person name="Yuan T.T."/>
            <person name="Jiang B.G."/>
            <person name="Yang W.F."/>
            <person name="Lam T.T."/>
            <person name="Chang Q.C."/>
            <person name="Ding S.J."/>
            <person name="Wang X.J."/>
            <person name="Zhu J.G."/>
            <person name="Ruan X.D."/>
            <person name="Zhao L."/>
            <person name="Wei J.T."/>
            <person name="Ye R.Z."/>
            <person name="Que T.C."/>
            <person name="Du C.H."/>
            <person name="Zhou Y.H."/>
            <person name="Cheng J.X."/>
            <person name="Dai P.F."/>
            <person name="Guo W.B."/>
            <person name="Han X.H."/>
            <person name="Huang E.J."/>
            <person name="Li L.F."/>
            <person name="Wei W."/>
            <person name="Gao Y.C."/>
            <person name="Liu J.Z."/>
            <person name="Shao H.Z."/>
            <person name="Wang X."/>
            <person name="Wang C.C."/>
            <person name="Yang T.C."/>
            <person name="Huo Q.B."/>
            <person name="Li W."/>
            <person name="Chen H.Y."/>
            <person name="Chen S.E."/>
            <person name="Zhou L.G."/>
            <person name="Ni X.B."/>
            <person name="Tian J.H."/>
            <person name="Sheng Y."/>
            <person name="Liu T."/>
            <person name="Pan Y.S."/>
            <person name="Xia L.Y."/>
            <person name="Li J."/>
            <person name="Zhao F."/>
            <person name="Cao W.C."/>
        </authorList>
    </citation>
    <scope>NUCLEOTIDE SEQUENCE</scope>
    <source>
        <strain evidence="2">Rmic-2018</strain>
    </source>
</reference>
<gene>
    <name evidence="2" type="ORF">HPB51_016427</name>
</gene>
<feature type="signal peptide" evidence="1">
    <location>
        <begin position="1"/>
        <end position="16"/>
    </location>
</feature>
<dbReference type="OrthoDB" id="10419974at2759"/>
<organism evidence="2 3">
    <name type="scientific">Rhipicephalus microplus</name>
    <name type="common">Cattle tick</name>
    <name type="synonym">Boophilus microplus</name>
    <dbReference type="NCBI Taxonomy" id="6941"/>
    <lineage>
        <taxon>Eukaryota</taxon>
        <taxon>Metazoa</taxon>
        <taxon>Ecdysozoa</taxon>
        <taxon>Arthropoda</taxon>
        <taxon>Chelicerata</taxon>
        <taxon>Arachnida</taxon>
        <taxon>Acari</taxon>
        <taxon>Parasitiformes</taxon>
        <taxon>Ixodida</taxon>
        <taxon>Ixodoidea</taxon>
        <taxon>Ixodidae</taxon>
        <taxon>Rhipicephalinae</taxon>
        <taxon>Rhipicephalus</taxon>
        <taxon>Boophilus</taxon>
    </lineage>
</organism>
<dbReference type="AlphaFoldDB" id="A0A9J6DB58"/>
<evidence type="ECO:0000313" key="3">
    <source>
        <dbReference type="Proteomes" id="UP000821866"/>
    </source>
</evidence>
<keyword evidence="1" id="KW-0732">Signal</keyword>
<sequence length="134" mass="13719">MLCFVVLCLAVQLSYCGDVEPGGLGPGSFGGPGSLSLGDGFGVGLLDPLSLGSPGAAQVVPLATTVSFVRQPFIRIGYVARPVVTYVHQPVASVSHTIRPVVHLKQELVGFNVPLAGGGLSPGGPKGLHYGWKK</sequence>
<dbReference type="Proteomes" id="UP000821866">
    <property type="component" value="Chromosome 8"/>
</dbReference>
<dbReference type="EMBL" id="JABSTU010000010">
    <property type="protein sequence ID" value="KAH8019062.1"/>
    <property type="molecule type" value="Genomic_DNA"/>
</dbReference>
<evidence type="ECO:0000256" key="1">
    <source>
        <dbReference type="SAM" id="SignalP"/>
    </source>
</evidence>
<evidence type="ECO:0008006" key="4">
    <source>
        <dbReference type="Google" id="ProtNLM"/>
    </source>
</evidence>
<name>A0A9J6DB58_RHIMP</name>